<comment type="caution">
    <text evidence="1">The sequence shown here is derived from an EMBL/GenBank/DDBJ whole genome shotgun (WGS) entry which is preliminary data.</text>
</comment>
<name>A0AAW5C0N2_9FIRM</name>
<evidence type="ECO:0000313" key="1">
    <source>
        <dbReference type="EMBL" id="MCG4747087.1"/>
    </source>
</evidence>
<sequence length="327" mass="36751">MKMKCRCGGLLHMDAGDSIQDWVYRWYATYHCSQCGLETEVDGTGIGLPPEIQDFILEYEGEWKIEAAKRHAASVSYLLGKILKNYQLPGIARASGNQGMAYYGTHNQARWIKEKMIQSGMSEQDLICQGTLCEHVPGPEEIKAWLGSSYNPAHHLTGKVLLTKWPSGKAEGLLKIKKTFKLQTSASSLLKAGLPYVITDRLVRWESMERIKETGCPECLSFVCHTQVVDGKGYFSFTEALIRYAEEKTGIQRCNFHNTSACRITNEEQALEHAKAECAIAYTDTQVYRDITNHMWLVLFFTANTLGGCQEVYMDSSGITKLIVYGE</sequence>
<proteinExistence type="predicted"/>
<dbReference type="AlphaFoldDB" id="A0AAW5C0N2"/>
<gene>
    <name evidence="1" type="ORF">L0N08_16800</name>
</gene>
<evidence type="ECO:0000313" key="2">
    <source>
        <dbReference type="Proteomes" id="UP001299608"/>
    </source>
</evidence>
<dbReference type="Proteomes" id="UP001299608">
    <property type="component" value="Unassembled WGS sequence"/>
</dbReference>
<reference evidence="1" key="1">
    <citation type="submission" date="2022-01" db="EMBL/GenBank/DDBJ databases">
        <title>Collection of gut derived symbiotic bacterial strains cultured from healthy donors.</title>
        <authorList>
            <person name="Lin H."/>
            <person name="Kohout C."/>
            <person name="Waligurski E."/>
            <person name="Pamer E.G."/>
        </authorList>
    </citation>
    <scope>NUCLEOTIDE SEQUENCE</scope>
    <source>
        <strain evidence="1">DFI.6.55</strain>
    </source>
</reference>
<dbReference type="RefSeq" id="WP_238053679.1">
    <property type="nucleotide sequence ID" value="NZ_JAKNGE010000021.1"/>
</dbReference>
<dbReference type="EMBL" id="JAKNGE010000021">
    <property type="protein sequence ID" value="MCG4747087.1"/>
    <property type="molecule type" value="Genomic_DNA"/>
</dbReference>
<protein>
    <submittedName>
        <fullName evidence="1">Uncharacterized protein</fullName>
    </submittedName>
</protein>
<organism evidence="1 2">
    <name type="scientific">Enterocloster aldenensis</name>
    <dbReference type="NCBI Taxonomy" id="358742"/>
    <lineage>
        <taxon>Bacteria</taxon>
        <taxon>Bacillati</taxon>
        <taxon>Bacillota</taxon>
        <taxon>Clostridia</taxon>
        <taxon>Lachnospirales</taxon>
        <taxon>Lachnospiraceae</taxon>
        <taxon>Enterocloster</taxon>
    </lineage>
</organism>
<accession>A0AAW5C0N2</accession>